<evidence type="ECO:0000313" key="3">
    <source>
        <dbReference type="Proteomes" id="UP000663841"/>
    </source>
</evidence>
<gene>
    <name evidence="2" type="ORF">RDB_LOCUS202639</name>
</gene>
<dbReference type="AlphaFoldDB" id="A0A8H3CDC5"/>
<reference evidence="2" key="1">
    <citation type="submission" date="2021-01" db="EMBL/GenBank/DDBJ databases">
        <authorList>
            <person name="Kaushik A."/>
        </authorList>
    </citation>
    <scope>NUCLEOTIDE SEQUENCE</scope>
    <source>
        <strain evidence="2">AG3-T5</strain>
    </source>
</reference>
<accession>A0A8H3CDC5</accession>
<feature type="transmembrane region" description="Helical" evidence="1">
    <location>
        <begin position="98"/>
        <end position="116"/>
    </location>
</feature>
<feature type="transmembrane region" description="Helical" evidence="1">
    <location>
        <begin position="38"/>
        <end position="59"/>
    </location>
</feature>
<evidence type="ECO:0000256" key="1">
    <source>
        <dbReference type="SAM" id="Phobius"/>
    </source>
</evidence>
<protein>
    <submittedName>
        <fullName evidence="2">Uncharacterized protein</fullName>
    </submittedName>
</protein>
<keyword evidence="1" id="KW-1133">Transmembrane helix</keyword>
<dbReference type="EMBL" id="CAJMWW010000649">
    <property type="protein sequence ID" value="CAE6479371.1"/>
    <property type="molecule type" value="Genomic_DNA"/>
</dbReference>
<keyword evidence="1" id="KW-0812">Transmembrane</keyword>
<sequence length="191" mass="20610">MGNTKTSAPVFRAPENALPPIVNLPDDLHPMLVKVCKLGGALVTTILGYWFFKAIVTAYSNPNRPWRGRGAQQALVEAPPLVALAENVRMAPNPFQRYFMFLISAWCSSMVVVWLTNLIGAANLPSAVDLPLDLPRVLDIVNESTGHLSRNVVAASSGVCYLKVGLDLVDLVCRTNYGAESSPLTVTSAMT</sequence>
<keyword evidence="1" id="KW-0472">Membrane</keyword>
<proteinExistence type="predicted"/>
<comment type="caution">
    <text evidence="2">The sequence shown here is derived from an EMBL/GenBank/DDBJ whole genome shotgun (WGS) entry which is preliminary data.</text>
</comment>
<name>A0A8H3CDC5_9AGAM</name>
<dbReference type="Proteomes" id="UP000663841">
    <property type="component" value="Unassembled WGS sequence"/>
</dbReference>
<evidence type="ECO:0000313" key="2">
    <source>
        <dbReference type="EMBL" id="CAE6479371.1"/>
    </source>
</evidence>
<dbReference type="OrthoDB" id="332390at2759"/>
<organism evidence="2 3">
    <name type="scientific">Rhizoctonia solani</name>
    <dbReference type="NCBI Taxonomy" id="456999"/>
    <lineage>
        <taxon>Eukaryota</taxon>
        <taxon>Fungi</taxon>
        <taxon>Dikarya</taxon>
        <taxon>Basidiomycota</taxon>
        <taxon>Agaricomycotina</taxon>
        <taxon>Agaricomycetes</taxon>
        <taxon>Cantharellales</taxon>
        <taxon>Ceratobasidiaceae</taxon>
        <taxon>Rhizoctonia</taxon>
    </lineage>
</organism>